<dbReference type="EMBL" id="CP012029">
    <property type="protein sequence ID" value="ALO26911.1"/>
    <property type="molecule type" value="Genomic_DNA"/>
</dbReference>
<sequence length="44" mass="5413">MKFGFVYFDLFLCYNMRFRFNTDSDCSFQKGKNTWKSQRPPVDF</sequence>
<dbReference type="Proteomes" id="UP000058857">
    <property type="component" value="Chromosome 1"/>
</dbReference>
<evidence type="ECO:0000313" key="2">
    <source>
        <dbReference type="Proteomes" id="UP000058857"/>
    </source>
</evidence>
<dbReference type="AlphaFoldDB" id="A0A0S2ITC2"/>
<evidence type="ECO:0000313" key="1">
    <source>
        <dbReference type="EMBL" id="ALO26911.1"/>
    </source>
</evidence>
<gene>
    <name evidence="1" type="ORF">LBBP_02686</name>
</gene>
<reference evidence="1 2" key="1">
    <citation type="journal article" date="2015" name="PLoS Negl. Trop. Dis.">
        <title>Distribution of Plasmids in Distinct Leptospira Pathogenic Species.</title>
        <authorList>
            <person name="Wang Y."/>
            <person name="Zhuang X."/>
            <person name="Zhong Y."/>
            <person name="Zhang C."/>
            <person name="Zhang Y."/>
            <person name="Zeng L."/>
            <person name="Zhu Y."/>
            <person name="He P."/>
            <person name="Dong K."/>
            <person name="Pal U."/>
            <person name="Guo X."/>
            <person name="Qin J."/>
        </authorList>
    </citation>
    <scope>NUCLEOTIDE SEQUENCE [LARGE SCALE GENOMIC DNA]</scope>
    <source>
        <strain evidence="1 2">56604</strain>
    </source>
</reference>
<name>A0A0S2ITC2_LEPBO</name>
<accession>A0A0S2ITC2</accession>
<protein>
    <submittedName>
        <fullName evidence="1">Uncharacterized protein</fullName>
    </submittedName>
</protein>
<proteinExistence type="predicted"/>
<organism evidence="1">
    <name type="scientific">Leptospira borgpetersenii serovar Ballum</name>
    <dbReference type="NCBI Taxonomy" id="280505"/>
    <lineage>
        <taxon>Bacteria</taxon>
        <taxon>Pseudomonadati</taxon>
        <taxon>Spirochaetota</taxon>
        <taxon>Spirochaetia</taxon>
        <taxon>Leptospirales</taxon>
        <taxon>Leptospiraceae</taxon>
        <taxon>Leptospira</taxon>
    </lineage>
</organism>